<evidence type="ECO:0000256" key="4">
    <source>
        <dbReference type="ARBA" id="ARBA00022597"/>
    </source>
</evidence>
<evidence type="ECO:0000256" key="1">
    <source>
        <dbReference type="ARBA" id="ARBA00004651"/>
    </source>
</evidence>
<sequence length="400" mass="42577">MRIAGDIQRFLKVKSSGRLLAALIVYGIGTGILAPMNAVYLREQLSLSKNEIAAVFAVSLFLNMLLTLASGFYSDRLRRKKALPMIAAAICMVGLVLYMRAQTFGGAMAGMATALAPSGMIMGQLFAMARNHYRQHAGSIVEMAMLWLRTGYSVGFFGGLLLGANVYLIAGFGGVLWGNLAGYAGLLLLLLVYREASPPASAAAAANRELGEAFSPAMLLAILMLSCADAIRGLYLPLLVNERFGRPAVMSYLWSAQAVFELLFMTLAGYWAARFGSARVIALGGACAIAVYAVYAASSPIGLIFAAQPVYSLFVSVLYGVAMGYVQRMFIRRTGFGASLFVFISQAASLIGYLLPVAVRGISPAIFLIPAALTLAALLLIAFRLRGLAAGTRQERQTGV</sequence>
<feature type="transmembrane region" description="Helical" evidence="5">
    <location>
        <begin position="52"/>
        <end position="73"/>
    </location>
</feature>
<evidence type="ECO:0000256" key="5">
    <source>
        <dbReference type="SAM" id="Phobius"/>
    </source>
</evidence>
<feature type="transmembrane region" description="Helical" evidence="5">
    <location>
        <begin position="20"/>
        <end position="40"/>
    </location>
</feature>
<dbReference type="InterPro" id="IPR011701">
    <property type="entry name" value="MFS"/>
</dbReference>
<name>A0A7X0SRM8_9BACL</name>
<dbReference type="PANTHER" id="PTHR23535">
    <property type="entry name" value="SUGAR EFFLUX TRANSPORTER A-RELATED"/>
    <property type="match status" value="1"/>
</dbReference>
<dbReference type="AlphaFoldDB" id="A0A7X0SRM8"/>
<feature type="transmembrane region" description="Helical" evidence="5">
    <location>
        <begin position="338"/>
        <end position="359"/>
    </location>
</feature>
<keyword evidence="5" id="KW-0472">Membrane</keyword>
<keyword evidence="4" id="KW-0762">Sugar transport</keyword>
<keyword evidence="3" id="KW-1003">Cell membrane</keyword>
<proteinExistence type="predicted"/>
<keyword evidence="7" id="KW-1185">Reference proteome</keyword>
<evidence type="ECO:0000256" key="3">
    <source>
        <dbReference type="ARBA" id="ARBA00022475"/>
    </source>
</evidence>
<gene>
    <name evidence="6" type="ORF">H7C18_22400</name>
</gene>
<dbReference type="GO" id="GO:0022857">
    <property type="term" value="F:transmembrane transporter activity"/>
    <property type="evidence" value="ECO:0007669"/>
    <property type="project" value="InterPro"/>
</dbReference>
<feature type="transmembrane region" description="Helical" evidence="5">
    <location>
        <begin position="365"/>
        <end position="383"/>
    </location>
</feature>
<dbReference type="Gene3D" id="1.20.1250.20">
    <property type="entry name" value="MFS general substrate transporter like domains"/>
    <property type="match status" value="2"/>
</dbReference>
<comment type="subcellular location">
    <subcellularLocation>
        <location evidence="1">Cell membrane</location>
        <topology evidence="1">Multi-pass membrane protein</topology>
    </subcellularLocation>
</comment>
<dbReference type="Proteomes" id="UP000564644">
    <property type="component" value="Unassembled WGS sequence"/>
</dbReference>
<keyword evidence="5" id="KW-0812">Transmembrane</keyword>
<dbReference type="SUPFAM" id="SSF103473">
    <property type="entry name" value="MFS general substrate transporter"/>
    <property type="match status" value="1"/>
</dbReference>
<dbReference type="PANTHER" id="PTHR23535:SF2">
    <property type="entry name" value="SUGAR EFFLUX TRANSPORTER A-RELATED"/>
    <property type="match status" value="1"/>
</dbReference>
<keyword evidence="5" id="KW-1133">Transmembrane helix</keyword>
<feature type="transmembrane region" description="Helical" evidence="5">
    <location>
        <begin position="176"/>
        <end position="193"/>
    </location>
</feature>
<feature type="transmembrane region" description="Helical" evidence="5">
    <location>
        <begin position="303"/>
        <end position="326"/>
    </location>
</feature>
<feature type="transmembrane region" description="Helical" evidence="5">
    <location>
        <begin position="280"/>
        <end position="297"/>
    </location>
</feature>
<organism evidence="6 7">
    <name type="scientific">Cohnella zeiphila</name>
    <dbReference type="NCBI Taxonomy" id="2761120"/>
    <lineage>
        <taxon>Bacteria</taxon>
        <taxon>Bacillati</taxon>
        <taxon>Bacillota</taxon>
        <taxon>Bacilli</taxon>
        <taxon>Bacillales</taxon>
        <taxon>Paenibacillaceae</taxon>
        <taxon>Cohnella</taxon>
    </lineage>
</organism>
<feature type="transmembrane region" description="Helical" evidence="5">
    <location>
        <begin position="251"/>
        <end position="273"/>
    </location>
</feature>
<protein>
    <submittedName>
        <fullName evidence="6">MFS transporter</fullName>
    </submittedName>
</protein>
<comment type="caution">
    <text evidence="6">The sequence shown here is derived from an EMBL/GenBank/DDBJ whole genome shotgun (WGS) entry which is preliminary data.</text>
</comment>
<feature type="transmembrane region" description="Helical" evidence="5">
    <location>
        <begin position="107"/>
        <end position="129"/>
    </location>
</feature>
<keyword evidence="2" id="KW-0813">Transport</keyword>
<dbReference type="GO" id="GO:0005886">
    <property type="term" value="C:plasma membrane"/>
    <property type="evidence" value="ECO:0007669"/>
    <property type="project" value="UniProtKB-SubCell"/>
</dbReference>
<reference evidence="6 7" key="1">
    <citation type="submission" date="2020-08" db="EMBL/GenBank/DDBJ databases">
        <title>Cohnella phylogeny.</title>
        <authorList>
            <person name="Dunlap C."/>
        </authorList>
    </citation>
    <scope>NUCLEOTIDE SEQUENCE [LARGE SCALE GENOMIC DNA]</scope>
    <source>
        <strain evidence="6 7">CBP 2801</strain>
    </source>
</reference>
<dbReference type="EMBL" id="JACJVO010000028">
    <property type="protein sequence ID" value="MBB6733680.1"/>
    <property type="molecule type" value="Genomic_DNA"/>
</dbReference>
<evidence type="ECO:0000313" key="6">
    <source>
        <dbReference type="EMBL" id="MBB6733680.1"/>
    </source>
</evidence>
<dbReference type="Pfam" id="PF07690">
    <property type="entry name" value="MFS_1"/>
    <property type="match status" value="1"/>
</dbReference>
<feature type="transmembrane region" description="Helical" evidence="5">
    <location>
        <begin position="150"/>
        <end position="170"/>
    </location>
</feature>
<feature type="transmembrane region" description="Helical" evidence="5">
    <location>
        <begin position="213"/>
        <end position="231"/>
    </location>
</feature>
<dbReference type="InterPro" id="IPR036259">
    <property type="entry name" value="MFS_trans_sf"/>
</dbReference>
<dbReference type="RefSeq" id="WP_185131333.1">
    <property type="nucleotide sequence ID" value="NZ_JACJVO010000028.1"/>
</dbReference>
<accession>A0A7X0SRM8</accession>
<feature type="transmembrane region" description="Helical" evidence="5">
    <location>
        <begin position="82"/>
        <end position="101"/>
    </location>
</feature>
<evidence type="ECO:0000256" key="2">
    <source>
        <dbReference type="ARBA" id="ARBA00022448"/>
    </source>
</evidence>
<evidence type="ECO:0000313" key="7">
    <source>
        <dbReference type="Proteomes" id="UP000564644"/>
    </source>
</evidence>